<evidence type="ECO:0000313" key="2">
    <source>
        <dbReference type="EMBL" id="QJH94418.1"/>
    </source>
</evidence>
<name>A0A6H1ZLY2_9ZZZZ</name>
<proteinExistence type="predicted"/>
<protein>
    <submittedName>
        <fullName evidence="1">Uncharacterized protein</fullName>
    </submittedName>
</protein>
<accession>A0A6H1ZLY2</accession>
<sequence>MRELKIIESGSGYVLVSDCWENDDRMETDYIPIENFAGEEDCLKRMLLAVADHFGFHIEYDRYGRENINITFDRKGHKVE</sequence>
<gene>
    <name evidence="1" type="ORF">TM448A00891_0010</name>
    <name evidence="2" type="ORF">TM448B00218_0061</name>
</gene>
<dbReference type="EMBL" id="MT144078">
    <property type="protein sequence ID" value="QJA48275.1"/>
    <property type="molecule type" value="Genomic_DNA"/>
</dbReference>
<reference evidence="1" key="1">
    <citation type="submission" date="2020-03" db="EMBL/GenBank/DDBJ databases">
        <title>The deep terrestrial virosphere.</title>
        <authorList>
            <person name="Holmfeldt K."/>
            <person name="Nilsson E."/>
            <person name="Simone D."/>
            <person name="Lopez-Fernandez M."/>
            <person name="Wu X."/>
            <person name="de Brujin I."/>
            <person name="Lundin D."/>
            <person name="Andersson A."/>
            <person name="Bertilsson S."/>
            <person name="Dopson M."/>
        </authorList>
    </citation>
    <scope>NUCLEOTIDE SEQUENCE</scope>
    <source>
        <strain evidence="1">TM448A00891</strain>
        <strain evidence="2">TM448B00218</strain>
    </source>
</reference>
<dbReference type="EMBL" id="MT144600">
    <property type="protein sequence ID" value="QJH94418.1"/>
    <property type="molecule type" value="Genomic_DNA"/>
</dbReference>
<evidence type="ECO:0000313" key="1">
    <source>
        <dbReference type="EMBL" id="QJA48275.1"/>
    </source>
</evidence>
<dbReference type="AlphaFoldDB" id="A0A6H1ZLY2"/>
<organism evidence="1">
    <name type="scientific">viral metagenome</name>
    <dbReference type="NCBI Taxonomy" id="1070528"/>
    <lineage>
        <taxon>unclassified sequences</taxon>
        <taxon>metagenomes</taxon>
        <taxon>organismal metagenomes</taxon>
    </lineage>
</organism>